<protein>
    <submittedName>
        <fullName evidence="1">Sugar/nucleoside kinase (Ribokinase family)</fullName>
    </submittedName>
</protein>
<gene>
    <name evidence="1" type="ORF">J2Z20_001375</name>
</gene>
<dbReference type="SUPFAM" id="SSF53613">
    <property type="entry name" value="Ribokinase-like"/>
    <property type="match status" value="1"/>
</dbReference>
<sequence length="41" mass="4788">MKNPYKQFRKTVVFNPAPAQKLPDEICGYIDYITPNRTELS</sequence>
<keyword evidence="1" id="KW-0418">Kinase</keyword>
<evidence type="ECO:0000313" key="2">
    <source>
        <dbReference type="Proteomes" id="UP001519273"/>
    </source>
</evidence>
<keyword evidence="1" id="KW-0808">Transferase</keyword>
<reference evidence="1 2" key="1">
    <citation type="submission" date="2021-03" db="EMBL/GenBank/DDBJ databases">
        <title>Genomic Encyclopedia of Type Strains, Phase IV (KMG-IV): sequencing the most valuable type-strain genomes for metagenomic binning, comparative biology and taxonomic classification.</title>
        <authorList>
            <person name="Goeker M."/>
        </authorList>
    </citation>
    <scope>NUCLEOTIDE SEQUENCE [LARGE SCALE GENOMIC DNA]</scope>
    <source>
        <strain evidence="1 2">DSM 23491</strain>
    </source>
</reference>
<accession>A0ABS4H1V7</accession>
<dbReference type="GO" id="GO:0016301">
    <property type="term" value="F:kinase activity"/>
    <property type="evidence" value="ECO:0007669"/>
    <property type="project" value="UniProtKB-KW"/>
</dbReference>
<keyword evidence="2" id="KW-1185">Reference proteome</keyword>
<organism evidence="1 2">
    <name type="scientific">Paenibacillus sediminis</name>
    <dbReference type="NCBI Taxonomy" id="664909"/>
    <lineage>
        <taxon>Bacteria</taxon>
        <taxon>Bacillati</taxon>
        <taxon>Bacillota</taxon>
        <taxon>Bacilli</taxon>
        <taxon>Bacillales</taxon>
        <taxon>Paenibacillaceae</taxon>
        <taxon>Paenibacillus</taxon>
    </lineage>
</organism>
<proteinExistence type="predicted"/>
<dbReference type="EMBL" id="JAGGKP010000001">
    <property type="protein sequence ID" value="MBP1936514.1"/>
    <property type="molecule type" value="Genomic_DNA"/>
</dbReference>
<comment type="caution">
    <text evidence="1">The sequence shown here is derived from an EMBL/GenBank/DDBJ whole genome shotgun (WGS) entry which is preliminary data.</text>
</comment>
<dbReference type="InterPro" id="IPR029056">
    <property type="entry name" value="Ribokinase-like"/>
</dbReference>
<dbReference type="Proteomes" id="UP001519273">
    <property type="component" value="Unassembled WGS sequence"/>
</dbReference>
<dbReference type="RefSeq" id="WP_280921741.1">
    <property type="nucleotide sequence ID" value="NZ_CBCRVE010000002.1"/>
</dbReference>
<name>A0ABS4H1V7_9BACL</name>
<dbReference type="Gene3D" id="3.40.1190.20">
    <property type="match status" value="1"/>
</dbReference>
<evidence type="ECO:0000313" key="1">
    <source>
        <dbReference type="EMBL" id="MBP1936514.1"/>
    </source>
</evidence>